<evidence type="ECO:0000313" key="3">
    <source>
        <dbReference type="Proteomes" id="UP000326837"/>
    </source>
</evidence>
<dbReference type="KEGG" id="lpav:PLANPX_4466"/>
<dbReference type="RefSeq" id="WP_152100346.1">
    <property type="nucleotide sequence ID" value="NZ_AP021861.1"/>
</dbReference>
<organism evidence="2 3">
    <name type="scientific">Lacipirellula parvula</name>
    <dbReference type="NCBI Taxonomy" id="2650471"/>
    <lineage>
        <taxon>Bacteria</taxon>
        <taxon>Pseudomonadati</taxon>
        <taxon>Planctomycetota</taxon>
        <taxon>Planctomycetia</taxon>
        <taxon>Pirellulales</taxon>
        <taxon>Lacipirellulaceae</taxon>
        <taxon>Lacipirellula</taxon>
    </lineage>
</organism>
<keyword evidence="1" id="KW-0472">Membrane</keyword>
<evidence type="ECO:0008006" key="4">
    <source>
        <dbReference type="Google" id="ProtNLM"/>
    </source>
</evidence>
<keyword evidence="1" id="KW-1133">Transmembrane helix</keyword>
<dbReference type="EMBL" id="AP021861">
    <property type="protein sequence ID" value="BBO34854.1"/>
    <property type="molecule type" value="Genomic_DNA"/>
</dbReference>
<name>A0A5K7XDG8_9BACT</name>
<dbReference type="AlphaFoldDB" id="A0A5K7XDG8"/>
<evidence type="ECO:0000313" key="2">
    <source>
        <dbReference type="EMBL" id="BBO34854.1"/>
    </source>
</evidence>
<proteinExistence type="predicted"/>
<feature type="transmembrane region" description="Helical" evidence="1">
    <location>
        <begin position="54"/>
        <end position="75"/>
    </location>
</feature>
<keyword evidence="3" id="KW-1185">Reference proteome</keyword>
<reference evidence="3" key="1">
    <citation type="submission" date="2019-10" db="EMBL/GenBank/DDBJ databases">
        <title>Lacipirellula parvula gen. nov., sp. nov., representing a lineage of planctomycetes widespread in freshwater anoxic habitats, and description of the family Lacipirellulaceae.</title>
        <authorList>
            <person name="Dedysh S.N."/>
            <person name="Kulichevskaya I.S."/>
            <person name="Beletsky A.V."/>
            <person name="Rakitin A.L."/>
            <person name="Mardanov A.V."/>
            <person name="Ivanova A.A."/>
            <person name="Saltykova V.X."/>
            <person name="Rijpstra W.I.C."/>
            <person name="Sinninghe Damste J.S."/>
            <person name="Ravin N.V."/>
        </authorList>
    </citation>
    <scope>NUCLEOTIDE SEQUENCE [LARGE SCALE GENOMIC DNA]</scope>
    <source>
        <strain evidence="3">PX69</strain>
    </source>
</reference>
<gene>
    <name evidence="2" type="ORF">PLANPX_4466</name>
</gene>
<sequence length="509" mass="54028">MSRITAFCEWLLRQPLVWGGMACFAFQALVVRGLSPSGNLYRWFAGDGATLKTAVTLLFCVGLASLLMRAFNLLVQYGSLGSVLPRQHDNDDVLQKTATERLQELAELPASVQNSYLVSRMRSGLSGGSSAEPAAALAARLQQLSAADRISVASNYGGVRALTAAIPAIGGLGAVSAVAAAIPAWSVITDGVAAGNSAMQFALAAIGQAIVVTTILALSRIGVERFEQRLLDAVDTKTYEQLAGATGYIATAADPHAAAVVRQCERLLDAVEQAVARHDASLSKTLVTAGRRWEETASAAAALLHKSVGDALAMGMTRHAESLNAGVAKHTEDLQGVLVRHAEILSDNIDQHTGALAEALEHHTAVIAHTETKLAEDNHRHIGELEAALGEAVLVAVNRQEKLIKQSEELLREMQQSLIESAGLAVAHQEQLTRQSEVLLKVVDATGQVRRLEEALNSNLTTLAESHRFEETVVSLSAALQLLSANLGRPTLARDEINLMSVPRTSHAA</sequence>
<keyword evidence="1" id="KW-0812">Transmembrane</keyword>
<feature type="transmembrane region" description="Helical" evidence="1">
    <location>
        <begin position="164"/>
        <end position="186"/>
    </location>
</feature>
<feature type="transmembrane region" description="Helical" evidence="1">
    <location>
        <begin position="198"/>
        <end position="219"/>
    </location>
</feature>
<accession>A0A5K7XDG8</accession>
<evidence type="ECO:0000256" key="1">
    <source>
        <dbReference type="SAM" id="Phobius"/>
    </source>
</evidence>
<feature type="transmembrane region" description="Helical" evidence="1">
    <location>
        <begin position="16"/>
        <end position="34"/>
    </location>
</feature>
<protein>
    <recommendedName>
        <fullName evidence="4">MotA/TolQ/ExbB proton channel domain-containing protein</fullName>
    </recommendedName>
</protein>
<dbReference type="Proteomes" id="UP000326837">
    <property type="component" value="Chromosome"/>
</dbReference>